<dbReference type="Gene3D" id="3.90.550.10">
    <property type="entry name" value="Spore Coat Polysaccharide Biosynthesis Protein SpsA, Chain A"/>
    <property type="match status" value="1"/>
</dbReference>
<evidence type="ECO:0000313" key="7">
    <source>
        <dbReference type="Proteomes" id="UP000244225"/>
    </source>
</evidence>
<dbReference type="PANTHER" id="PTHR43179:SF12">
    <property type="entry name" value="GALACTOFURANOSYLTRANSFERASE GLFT2"/>
    <property type="match status" value="1"/>
</dbReference>
<gene>
    <name evidence="6" type="ORF">C8N40_1097</name>
</gene>
<evidence type="ECO:0000256" key="1">
    <source>
        <dbReference type="ARBA" id="ARBA00006739"/>
    </source>
</evidence>
<dbReference type="GO" id="GO:0016757">
    <property type="term" value="F:glycosyltransferase activity"/>
    <property type="evidence" value="ECO:0007669"/>
    <property type="project" value="UniProtKB-KW"/>
</dbReference>
<keyword evidence="4" id="KW-1133">Transmembrane helix</keyword>
<comment type="similarity">
    <text evidence="1">Belongs to the glycosyltransferase 2 family.</text>
</comment>
<dbReference type="OrthoDB" id="9771846at2"/>
<dbReference type="EMBL" id="QBKI01000009">
    <property type="protein sequence ID" value="PTX14910.1"/>
    <property type="molecule type" value="Genomic_DNA"/>
</dbReference>
<name>A0A2T5YDW4_9BACT</name>
<feature type="domain" description="Glycosyltransferase 2-like" evidence="5">
    <location>
        <begin position="9"/>
        <end position="53"/>
    </location>
</feature>
<dbReference type="SUPFAM" id="SSF53448">
    <property type="entry name" value="Nucleotide-diphospho-sugar transferases"/>
    <property type="match status" value="1"/>
</dbReference>
<reference evidence="6 7" key="1">
    <citation type="submission" date="2018-04" db="EMBL/GenBank/DDBJ databases">
        <title>Genomic Encyclopedia of Archaeal and Bacterial Type Strains, Phase II (KMG-II): from individual species to whole genera.</title>
        <authorList>
            <person name="Goeker M."/>
        </authorList>
    </citation>
    <scope>NUCLEOTIDE SEQUENCE [LARGE SCALE GENOMIC DNA]</scope>
    <source>
        <strain evidence="6 7">DSM 100162</strain>
    </source>
</reference>
<dbReference type="PANTHER" id="PTHR43179">
    <property type="entry name" value="RHAMNOSYLTRANSFERASE WBBL"/>
    <property type="match status" value="1"/>
</dbReference>
<protein>
    <recommendedName>
        <fullName evidence="5">Glycosyltransferase 2-like domain-containing protein</fullName>
    </recommendedName>
</protein>
<organism evidence="6 7">
    <name type="scientific">Pontibacter mucosus</name>
    <dbReference type="NCBI Taxonomy" id="1649266"/>
    <lineage>
        <taxon>Bacteria</taxon>
        <taxon>Pseudomonadati</taxon>
        <taxon>Bacteroidota</taxon>
        <taxon>Cytophagia</taxon>
        <taxon>Cytophagales</taxon>
        <taxon>Hymenobacteraceae</taxon>
        <taxon>Pontibacter</taxon>
    </lineage>
</organism>
<dbReference type="Proteomes" id="UP000244225">
    <property type="component" value="Unassembled WGS sequence"/>
</dbReference>
<dbReference type="InterPro" id="IPR029044">
    <property type="entry name" value="Nucleotide-diphossugar_trans"/>
</dbReference>
<dbReference type="RefSeq" id="WP_108212926.1">
    <property type="nucleotide sequence ID" value="NZ_QBKI01000009.1"/>
</dbReference>
<sequence>MDRFPQVFIILVNYKSWQDTIECLESLFKMTYTNFKVVVVDNDSQNDSIEHIMAWARGSEPISLNGHFYEATTVASTPINKPVNCQYIKFRSSENVTLLNSELVLVESSQNLGFAGGNNIGISLSLANKADYVWLLNNDTVVAKDALSNMIKHINEAKSSNRRLGILGAKLLYYHAPTSIQAILGRYNPLLAKTEHVGFNLNSDTEFKDLTIKDNDYIVGASMFVSKDFIQQVGLMAEEYFLYFEELDWVKRGRKEGYDIDTCLNAIVYHKEGSSIGGGLKDNNNKSQLSDYYSIRNRLIFTKKFHSNYLLPVYISLIFVAVNRIRRKQFTRVPLILKAIKSSLRSTS</sequence>
<evidence type="ECO:0000256" key="4">
    <source>
        <dbReference type="SAM" id="Phobius"/>
    </source>
</evidence>
<evidence type="ECO:0000256" key="3">
    <source>
        <dbReference type="ARBA" id="ARBA00022679"/>
    </source>
</evidence>
<accession>A0A2T5YDW4</accession>
<dbReference type="Pfam" id="PF00535">
    <property type="entry name" value="Glycos_transf_2"/>
    <property type="match status" value="1"/>
</dbReference>
<evidence type="ECO:0000256" key="2">
    <source>
        <dbReference type="ARBA" id="ARBA00022676"/>
    </source>
</evidence>
<evidence type="ECO:0000259" key="5">
    <source>
        <dbReference type="Pfam" id="PF00535"/>
    </source>
</evidence>
<keyword evidence="2" id="KW-0328">Glycosyltransferase</keyword>
<feature type="transmembrane region" description="Helical" evidence="4">
    <location>
        <begin position="305"/>
        <end position="322"/>
    </location>
</feature>
<dbReference type="InterPro" id="IPR001173">
    <property type="entry name" value="Glyco_trans_2-like"/>
</dbReference>
<keyword evidence="7" id="KW-1185">Reference proteome</keyword>
<comment type="caution">
    <text evidence="6">The sequence shown here is derived from an EMBL/GenBank/DDBJ whole genome shotgun (WGS) entry which is preliminary data.</text>
</comment>
<dbReference type="CDD" id="cd04186">
    <property type="entry name" value="GT_2_like_c"/>
    <property type="match status" value="1"/>
</dbReference>
<keyword evidence="3" id="KW-0808">Transferase</keyword>
<keyword evidence="4" id="KW-0812">Transmembrane</keyword>
<keyword evidence="4" id="KW-0472">Membrane</keyword>
<dbReference type="AlphaFoldDB" id="A0A2T5YDW4"/>
<evidence type="ECO:0000313" key="6">
    <source>
        <dbReference type="EMBL" id="PTX14910.1"/>
    </source>
</evidence>
<proteinExistence type="inferred from homology"/>